<dbReference type="EMBL" id="JBBPBN010000023">
    <property type="protein sequence ID" value="KAK9011255.1"/>
    <property type="molecule type" value="Genomic_DNA"/>
</dbReference>
<accession>A0ABR2REG2</accession>
<sequence>MLLWLLEVNGVVDMTAVLIFQFSLQHRNKIFTLLCHNLNLETKCLRSSFGFPISLPKFFKAHILSKKLEALSRKLKGEAFYFFSPCLVFCPVTNSSKCLKLFHVNSPAVMP</sequence>
<dbReference type="Proteomes" id="UP001396334">
    <property type="component" value="Unassembled WGS sequence"/>
</dbReference>
<gene>
    <name evidence="1" type="ORF">V6N11_044109</name>
</gene>
<protein>
    <submittedName>
        <fullName evidence="1">Uncharacterized protein</fullName>
    </submittedName>
</protein>
<reference evidence="1 2" key="1">
    <citation type="journal article" date="2024" name="G3 (Bethesda)">
        <title>Genome assembly of Hibiscus sabdariffa L. provides insights into metabolisms of medicinal natural products.</title>
        <authorList>
            <person name="Kim T."/>
        </authorList>
    </citation>
    <scope>NUCLEOTIDE SEQUENCE [LARGE SCALE GENOMIC DNA]</scope>
    <source>
        <strain evidence="1">TK-2024</strain>
        <tissue evidence="1">Old leaves</tissue>
    </source>
</reference>
<evidence type="ECO:0000313" key="1">
    <source>
        <dbReference type="EMBL" id="KAK9011255.1"/>
    </source>
</evidence>
<comment type="caution">
    <text evidence="1">The sequence shown here is derived from an EMBL/GenBank/DDBJ whole genome shotgun (WGS) entry which is preliminary data.</text>
</comment>
<evidence type="ECO:0000313" key="2">
    <source>
        <dbReference type="Proteomes" id="UP001396334"/>
    </source>
</evidence>
<proteinExistence type="predicted"/>
<organism evidence="1 2">
    <name type="scientific">Hibiscus sabdariffa</name>
    <name type="common">roselle</name>
    <dbReference type="NCBI Taxonomy" id="183260"/>
    <lineage>
        <taxon>Eukaryota</taxon>
        <taxon>Viridiplantae</taxon>
        <taxon>Streptophyta</taxon>
        <taxon>Embryophyta</taxon>
        <taxon>Tracheophyta</taxon>
        <taxon>Spermatophyta</taxon>
        <taxon>Magnoliopsida</taxon>
        <taxon>eudicotyledons</taxon>
        <taxon>Gunneridae</taxon>
        <taxon>Pentapetalae</taxon>
        <taxon>rosids</taxon>
        <taxon>malvids</taxon>
        <taxon>Malvales</taxon>
        <taxon>Malvaceae</taxon>
        <taxon>Malvoideae</taxon>
        <taxon>Hibiscus</taxon>
    </lineage>
</organism>
<name>A0ABR2REG2_9ROSI</name>
<keyword evidence="2" id="KW-1185">Reference proteome</keyword>